<proteinExistence type="predicted"/>
<dbReference type="RefSeq" id="WP_047848600.1">
    <property type="nucleotide sequence ID" value="NZ_AEJF01000130.1"/>
</dbReference>
<dbReference type="GO" id="GO:0000976">
    <property type="term" value="F:transcription cis-regulatory region binding"/>
    <property type="evidence" value="ECO:0007669"/>
    <property type="project" value="TreeGrafter"/>
</dbReference>
<dbReference type="Pfam" id="PF00356">
    <property type="entry name" value="LacI"/>
    <property type="match status" value="1"/>
</dbReference>
<evidence type="ECO:0000313" key="6">
    <source>
        <dbReference type="Proteomes" id="UP000035963"/>
    </source>
</evidence>
<dbReference type="SMART" id="SM00354">
    <property type="entry name" value="HTH_LACI"/>
    <property type="match status" value="1"/>
</dbReference>
<dbReference type="InterPro" id="IPR028082">
    <property type="entry name" value="Peripla_BP_I"/>
</dbReference>
<dbReference type="Gene3D" id="3.40.50.2300">
    <property type="match status" value="2"/>
</dbReference>
<dbReference type="GO" id="GO:0003700">
    <property type="term" value="F:DNA-binding transcription factor activity"/>
    <property type="evidence" value="ECO:0007669"/>
    <property type="project" value="TreeGrafter"/>
</dbReference>
<dbReference type="OrthoDB" id="269117at2"/>
<dbReference type="PATRIC" id="fig|908627.4.peg.4681"/>
<accession>A0A0J1CVD3</accession>
<dbReference type="Gene3D" id="1.10.260.40">
    <property type="entry name" value="lambda repressor-like DNA-binding domains"/>
    <property type="match status" value="1"/>
</dbReference>
<evidence type="ECO:0000256" key="3">
    <source>
        <dbReference type="ARBA" id="ARBA00023163"/>
    </source>
</evidence>
<dbReference type="SUPFAM" id="SSF53822">
    <property type="entry name" value="Periplasmic binding protein-like I"/>
    <property type="match status" value="1"/>
</dbReference>
<keyword evidence="6" id="KW-1185">Reference proteome</keyword>
<keyword evidence="3" id="KW-0804">Transcription</keyword>
<evidence type="ECO:0000259" key="4">
    <source>
        <dbReference type="PROSITE" id="PS50932"/>
    </source>
</evidence>
<dbReference type="InterPro" id="IPR010982">
    <property type="entry name" value="Lambda_DNA-bd_dom_sf"/>
</dbReference>
<dbReference type="PANTHER" id="PTHR30146:SF109">
    <property type="entry name" value="HTH-TYPE TRANSCRIPTIONAL REGULATOR GALS"/>
    <property type="match status" value="1"/>
</dbReference>
<sequence length="344" mass="37367">MARQTPTLARLAELAGISQMSASRAINDRHGVSEQTRDKVLRIAAEIGYVANRTAQKLSGGRTRIVGLLTPVRQDQFVSELIIGAGRAARNAGYEMLVYPMFDEDRETHHNVLTLLEQFSDGLVAILPHDDAPYLKALNGADIPVVVVDQRGVFPQYPSVASDNYEGARLAVQHLVALGHTRIAFISGDERLTAAHDRARGFNDAMRQQGLRPEASLTAIGRFSQAMGFKAASHLLKLKRPPTAIFAANDLSAFGAIAAAHELGMRVPEDVSVIGFDDVPMASQVYPPLTTIRQPLQQMGRSAVNILLARIAGIESPSDRITLPTDLILRSSTARPAEKRVAQR</sequence>
<dbReference type="PROSITE" id="PS50932">
    <property type="entry name" value="HTH_LACI_2"/>
    <property type="match status" value="1"/>
</dbReference>
<reference evidence="5 6" key="1">
    <citation type="journal article" date="2015" name="Genome Announc.">
        <title>Draft Genome Sequence of Burkholderia sp. Strain PML1(12), an Ectomycorrhizosphere-Inhabiting Bacterium with Effective Mineral-Weathering Ability.</title>
        <authorList>
            <person name="Uroz S."/>
            <person name="Oger P."/>
        </authorList>
    </citation>
    <scope>NUCLEOTIDE SEQUENCE [LARGE SCALE GENOMIC DNA]</scope>
    <source>
        <strain evidence="6">PML1(12)</strain>
    </source>
</reference>
<keyword evidence="1" id="KW-0805">Transcription regulation</keyword>
<dbReference type="InterPro" id="IPR046335">
    <property type="entry name" value="LacI/GalR-like_sensor"/>
</dbReference>
<organism evidence="5 6">
    <name type="scientific">Caballeronia mineralivorans PML1(12)</name>
    <dbReference type="NCBI Taxonomy" id="908627"/>
    <lineage>
        <taxon>Bacteria</taxon>
        <taxon>Pseudomonadati</taxon>
        <taxon>Pseudomonadota</taxon>
        <taxon>Betaproteobacteria</taxon>
        <taxon>Burkholderiales</taxon>
        <taxon>Burkholderiaceae</taxon>
        <taxon>Caballeronia</taxon>
    </lineage>
</organism>
<dbReference type="SUPFAM" id="SSF47413">
    <property type="entry name" value="lambda repressor-like DNA-binding domains"/>
    <property type="match status" value="1"/>
</dbReference>
<dbReference type="Pfam" id="PF13377">
    <property type="entry name" value="Peripla_BP_3"/>
    <property type="match status" value="1"/>
</dbReference>
<evidence type="ECO:0000313" key="5">
    <source>
        <dbReference type="EMBL" id="KLU24271.1"/>
    </source>
</evidence>
<comment type="caution">
    <text evidence="5">The sequence shown here is derived from an EMBL/GenBank/DDBJ whole genome shotgun (WGS) entry which is preliminary data.</text>
</comment>
<feature type="domain" description="HTH lacI-type" evidence="4">
    <location>
        <begin position="6"/>
        <end position="60"/>
    </location>
</feature>
<dbReference type="CDD" id="cd01392">
    <property type="entry name" value="HTH_LacI"/>
    <property type="match status" value="1"/>
</dbReference>
<protein>
    <submittedName>
        <fullName evidence="5">LacI family transcriptional regulator</fullName>
    </submittedName>
</protein>
<dbReference type="InterPro" id="IPR000843">
    <property type="entry name" value="HTH_LacI"/>
</dbReference>
<dbReference type="EMBL" id="AEJF01000130">
    <property type="protein sequence ID" value="KLU24271.1"/>
    <property type="molecule type" value="Genomic_DNA"/>
</dbReference>
<dbReference type="Proteomes" id="UP000035963">
    <property type="component" value="Unassembled WGS sequence"/>
</dbReference>
<evidence type="ECO:0000256" key="2">
    <source>
        <dbReference type="ARBA" id="ARBA00023125"/>
    </source>
</evidence>
<dbReference type="PANTHER" id="PTHR30146">
    <property type="entry name" value="LACI-RELATED TRANSCRIPTIONAL REPRESSOR"/>
    <property type="match status" value="1"/>
</dbReference>
<name>A0A0J1CVD3_9BURK</name>
<keyword evidence="2" id="KW-0238">DNA-binding</keyword>
<gene>
    <name evidence="5" type="ORF">EOS_20890</name>
</gene>
<evidence type="ECO:0000256" key="1">
    <source>
        <dbReference type="ARBA" id="ARBA00023015"/>
    </source>
</evidence>
<dbReference type="AlphaFoldDB" id="A0A0J1CVD3"/>
<dbReference type="CDD" id="cd06267">
    <property type="entry name" value="PBP1_LacI_sugar_binding-like"/>
    <property type="match status" value="1"/>
</dbReference>